<feature type="region of interest" description="Disordered" evidence="17">
    <location>
        <begin position="317"/>
        <end position="348"/>
    </location>
</feature>
<keyword evidence="14 18" id="KW-0472">Membrane</keyword>
<dbReference type="InterPro" id="IPR036322">
    <property type="entry name" value="WD40_repeat_dom_sf"/>
</dbReference>
<dbReference type="Gene3D" id="2.130.10.10">
    <property type="entry name" value="YVTN repeat-like/Quinoprotein amine dehydrogenase"/>
    <property type="match status" value="1"/>
</dbReference>
<dbReference type="InterPro" id="IPR011553">
    <property type="entry name" value="Sec62_asco"/>
</dbReference>
<proteinExistence type="inferred from homology"/>
<dbReference type="AlphaFoldDB" id="M3HHR6"/>
<dbReference type="eggNOG" id="KOG2110">
    <property type="taxonomic scope" value="Eukaryota"/>
</dbReference>
<evidence type="ECO:0000256" key="2">
    <source>
        <dbReference type="ARBA" id="ARBA00004477"/>
    </source>
</evidence>
<evidence type="ECO:0000256" key="4">
    <source>
        <dbReference type="ARBA" id="ARBA00021257"/>
    </source>
</evidence>
<dbReference type="SUPFAM" id="SSF50978">
    <property type="entry name" value="WD40 repeat-like"/>
    <property type="match status" value="1"/>
</dbReference>
<feature type="region of interest" description="Disordered" evidence="17">
    <location>
        <begin position="1"/>
        <end position="20"/>
    </location>
</feature>
<comment type="similarity">
    <text evidence="3">Belongs to the SEC62 family.</text>
</comment>
<evidence type="ECO:0000256" key="7">
    <source>
        <dbReference type="ARBA" id="ARBA00022574"/>
    </source>
</evidence>
<accession>M3HHR6</accession>
<dbReference type="InterPro" id="IPR001680">
    <property type="entry name" value="WD40_rpt"/>
</dbReference>
<keyword evidence="8 18" id="KW-0812">Transmembrane</keyword>
<comment type="similarity">
    <text evidence="15">Belongs to the WD repeat PROPPIN family.</text>
</comment>
<sequence length="814" mass="92167">MSAPAQQPQSGQFQVPTSTQRSPIATNVANYLFQNPILKQRTGLLDNTNDIEFFRYKRFERALLSDDYKQKQQNPKNGLVPITNTEDVQKIFVLLIQNQLLLPVTKLHYAEIKAVKGWKPNKDKPTLKRADKAVIDSNSYYGWLYQKPNPFILLYSVLAIAGVFTVILFPLWPNFMKRGVWYLSMGALGLIGLFFLTAIVRLIIYIISLVAFPKPFWLFPNLFEDCGVIESFQPVYAWEEPKKKKSKKKSKQSVVADEKVGGDSVKATNILVPPHRQITAMVQINDLSFNPDYTSISVSTSEGFKIFNCEPFGEFYSSQDSPLRKSISNSMEDSTGSPTRTSASNEDISSNNCPTVFTKMLFSSSLTIVVPQSQENKLLKIYNLKQNFKICDLNFPSSIIDIKVNRKRLIVILNDGKIYIYDLSCVRLLKILQLQFGDNADGNSGTMHKFIGDLGADDNSWLVIPITYTTSTTDLLSSENLSQPSTPRLKPSDSVVNGTSYDKYIEFTRNSSSTTLNKKSKSISLEDIKKDSEGWVVVYDTINLVPVLIFHAHNSAIGRICTSPKENKIATASVKGTIIRVFDLKKDEEDGKTKILSVKNLRRGHNLARINSLHFHNDNQILGCGSDSNTIHLFKISGTDTDDVNDENEQDKSNHNSNSEYEDSDAETSKSSEDLNENLANLLISKPPEPVPTHTNDKNSNSWFSKTKKLINNQYTSSIIKKIPYKDYFDNLIWEPPRRSFAYIKLPEYIPNSEKEPKSNKVEIGFNNDLVFIASYHTGNFYQYQMPKHKNSVSSLEDDNKREECLLLSQFNLL</sequence>
<evidence type="ECO:0000313" key="20">
    <source>
        <dbReference type="Proteomes" id="UP000011777"/>
    </source>
</evidence>
<evidence type="ECO:0000256" key="13">
    <source>
        <dbReference type="ARBA" id="ARBA00023010"/>
    </source>
</evidence>
<dbReference type="Pfam" id="PF03839">
    <property type="entry name" value="Sec62"/>
    <property type="match status" value="1"/>
</dbReference>
<dbReference type="PANTHER" id="PTHR12443:SF9">
    <property type="entry name" value="TRANSLOCATION PROTEIN SEC62"/>
    <property type="match status" value="1"/>
</dbReference>
<keyword evidence="7" id="KW-0853">WD repeat</keyword>
<keyword evidence="12 18" id="KW-1133">Transmembrane helix</keyword>
<reference evidence="19 20" key="1">
    <citation type="submission" date="2013-02" db="EMBL/GenBank/DDBJ databases">
        <title>Genome sequence of Candida maltosa Xu316, a potential industrial strain for xylitol and ethanol production.</title>
        <authorList>
            <person name="Yu J."/>
            <person name="Wang Q."/>
            <person name="Geng X."/>
            <person name="Bao W."/>
            <person name="He P."/>
            <person name="Cai J."/>
        </authorList>
    </citation>
    <scope>NUCLEOTIDE SEQUENCE [LARGE SCALE GENOMIC DNA]</scope>
    <source>
        <strain evidence="20">Xu316</strain>
    </source>
</reference>
<dbReference type="GO" id="GO:0005789">
    <property type="term" value="C:endoplasmic reticulum membrane"/>
    <property type="evidence" value="ECO:0007669"/>
    <property type="project" value="UniProtKB-SubCell"/>
</dbReference>
<keyword evidence="11" id="KW-0653">Protein transport</keyword>
<evidence type="ECO:0000256" key="12">
    <source>
        <dbReference type="ARBA" id="ARBA00022989"/>
    </source>
</evidence>
<evidence type="ECO:0000256" key="8">
    <source>
        <dbReference type="ARBA" id="ARBA00022692"/>
    </source>
</evidence>
<feature type="transmembrane region" description="Helical" evidence="18">
    <location>
        <begin position="179"/>
        <end position="212"/>
    </location>
</feature>
<gene>
    <name evidence="19" type="ORF">G210_2871</name>
</gene>
<dbReference type="eggNOG" id="KOG2927">
    <property type="taxonomic scope" value="Eukaryota"/>
</dbReference>
<keyword evidence="9" id="KW-0677">Repeat</keyword>
<evidence type="ECO:0000256" key="9">
    <source>
        <dbReference type="ARBA" id="ARBA00022737"/>
    </source>
</evidence>
<dbReference type="NCBIfam" id="TIGR00869">
    <property type="entry name" value="sec62"/>
    <property type="match status" value="1"/>
</dbReference>
<dbReference type="SMART" id="SM00320">
    <property type="entry name" value="WD40"/>
    <property type="match status" value="4"/>
</dbReference>
<organism evidence="19 20">
    <name type="scientific">Candida maltosa (strain Xu316)</name>
    <name type="common">Yeast</name>
    <dbReference type="NCBI Taxonomy" id="1245528"/>
    <lineage>
        <taxon>Eukaryota</taxon>
        <taxon>Fungi</taxon>
        <taxon>Dikarya</taxon>
        <taxon>Ascomycota</taxon>
        <taxon>Saccharomycotina</taxon>
        <taxon>Pichiomycetes</taxon>
        <taxon>Debaryomycetaceae</taxon>
        <taxon>Candida/Lodderomyces clade</taxon>
        <taxon>Candida</taxon>
    </lineage>
</organism>
<dbReference type="PANTHER" id="PTHR12443">
    <property type="entry name" value="TRANSLOCATION PROTEIN SEC62"/>
    <property type="match status" value="1"/>
</dbReference>
<comment type="caution">
    <text evidence="19">The sequence shown here is derived from an EMBL/GenBank/DDBJ whole genome shotgun (WGS) entry which is preliminary data.</text>
</comment>
<evidence type="ECO:0000313" key="19">
    <source>
        <dbReference type="EMBL" id="EMG46862.1"/>
    </source>
</evidence>
<feature type="transmembrane region" description="Helical" evidence="18">
    <location>
        <begin position="152"/>
        <end position="173"/>
    </location>
</feature>
<keyword evidence="10" id="KW-0256">Endoplasmic reticulum</keyword>
<dbReference type="STRING" id="1245528.M3HHR6"/>
<feature type="compositionally biased region" description="Acidic residues" evidence="17">
    <location>
        <begin position="640"/>
        <end position="649"/>
    </location>
</feature>
<evidence type="ECO:0000256" key="11">
    <source>
        <dbReference type="ARBA" id="ARBA00022927"/>
    </source>
</evidence>
<evidence type="ECO:0000256" key="5">
    <source>
        <dbReference type="ARBA" id="ARBA00022448"/>
    </source>
</evidence>
<dbReference type="GO" id="GO:0031204">
    <property type="term" value="P:post-translational protein targeting to membrane, translocation"/>
    <property type="evidence" value="ECO:0007669"/>
    <property type="project" value="TreeGrafter"/>
</dbReference>
<evidence type="ECO:0000256" key="18">
    <source>
        <dbReference type="SAM" id="Phobius"/>
    </source>
</evidence>
<dbReference type="InterPro" id="IPR048720">
    <property type="entry name" value="PROPPIN"/>
</dbReference>
<keyword evidence="5" id="KW-0813">Transport</keyword>
<dbReference type="InterPro" id="IPR015943">
    <property type="entry name" value="WD40/YVTN_repeat-like_dom_sf"/>
</dbReference>
<comment type="subcellular location">
    <subcellularLocation>
        <location evidence="1">Endomembrane system</location>
        <topology evidence="1">Peripheral membrane protein</topology>
    </subcellularLocation>
    <subcellularLocation>
        <location evidence="2">Endoplasmic reticulum membrane</location>
        <topology evidence="2">Multi-pass membrane protein</topology>
    </subcellularLocation>
    <subcellularLocation>
        <location evidence="16">Vacuole membrane</location>
    </subcellularLocation>
</comment>
<evidence type="ECO:0000256" key="17">
    <source>
        <dbReference type="SAM" id="MobiDB-lite"/>
    </source>
</evidence>
<dbReference type="InterPro" id="IPR004728">
    <property type="entry name" value="Sec62"/>
</dbReference>
<keyword evidence="13" id="KW-0811">Translocation</keyword>
<dbReference type="OrthoDB" id="1667587at2759"/>
<dbReference type="EMBL" id="AOGT01001851">
    <property type="protein sequence ID" value="EMG46862.1"/>
    <property type="molecule type" value="Genomic_DNA"/>
</dbReference>
<dbReference type="Proteomes" id="UP000011777">
    <property type="component" value="Unassembled WGS sequence"/>
</dbReference>
<dbReference type="HOGENOM" id="CLU_346810_0_0_1"/>
<evidence type="ECO:0000256" key="14">
    <source>
        <dbReference type="ARBA" id="ARBA00023136"/>
    </source>
</evidence>
<evidence type="ECO:0000256" key="1">
    <source>
        <dbReference type="ARBA" id="ARBA00004184"/>
    </source>
</evidence>
<evidence type="ECO:0000256" key="15">
    <source>
        <dbReference type="ARBA" id="ARBA00025740"/>
    </source>
</evidence>
<protein>
    <recommendedName>
        <fullName evidence="4">Translocation protein SEC62</fullName>
    </recommendedName>
</protein>
<evidence type="ECO:0000256" key="16">
    <source>
        <dbReference type="ARBA" id="ARBA00037813"/>
    </source>
</evidence>
<name>M3HHR6_CANMX</name>
<feature type="region of interest" description="Disordered" evidence="17">
    <location>
        <begin position="639"/>
        <end position="673"/>
    </location>
</feature>
<dbReference type="Pfam" id="PF21032">
    <property type="entry name" value="PROPPIN"/>
    <property type="match status" value="2"/>
</dbReference>
<evidence type="ECO:0000256" key="3">
    <source>
        <dbReference type="ARBA" id="ARBA00010604"/>
    </source>
</evidence>
<evidence type="ECO:0000256" key="6">
    <source>
        <dbReference type="ARBA" id="ARBA00022554"/>
    </source>
</evidence>
<keyword evidence="6" id="KW-0926">Vacuole</keyword>
<dbReference type="GO" id="GO:0005774">
    <property type="term" value="C:vacuolar membrane"/>
    <property type="evidence" value="ECO:0007669"/>
    <property type="project" value="UniProtKB-SubCell"/>
</dbReference>
<evidence type="ECO:0000256" key="10">
    <source>
        <dbReference type="ARBA" id="ARBA00022824"/>
    </source>
</evidence>
<dbReference type="OMA" id="QITAMVQ"/>
<keyword evidence="20" id="KW-1185">Reference proteome</keyword>